<gene>
    <name evidence="1" type="ORF">GCM10007894_12600</name>
</gene>
<dbReference type="Proteomes" id="UP001157439">
    <property type="component" value="Unassembled WGS sequence"/>
</dbReference>
<name>A0AA37WW52_9GAMM</name>
<accession>A0AA37WW52</accession>
<evidence type="ECO:0000313" key="2">
    <source>
        <dbReference type="Proteomes" id="UP001157439"/>
    </source>
</evidence>
<protein>
    <submittedName>
        <fullName evidence="1">Uncharacterized protein</fullName>
    </submittedName>
</protein>
<comment type="caution">
    <text evidence="1">The sequence shown here is derived from an EMBL/GenBank/DDBJ whole genome shotgun (WGS) entry which is preliminary data.</text>
</comment>
<sequence length="69" mass="7720">MEGEVASVISVIRLRAVVERVGLLSSKIEMDKVSMYLLIRYYALTPQFLASDCNCLGAFVTMTLRNGLY</sequence>
<keyword evidence="2" id="KW-1185">Reference proteome</keyword>
<evidence type="ECO:0000313" key="1">
    <source>
        <dbReference type="EMBL" id="GLS83283.1"/>
    </source>
</evidence>
<proteinExistence type="predicted"/>
<dbReference type="EMBL" id="BSPO01000002">
    <property type="protein sequence ID" value="GLS83283.1"/>
    <property type="molecule type" value="Genomic_DNA"/>
</dbReference>
<dbReference type="AlphaFoldDB" id="A0AA37WW52"/>
<reference evidence="1 2" key="1">
    <citation type="journal article" date="2014" name="Int. J. Syst. Evol. Microbiol.">
        <title>Complete genome sequence of Corynebacterium casei LMG S-19264T (=DSM 44701T), isolated from a smear-ripened cheese.</title>
        <authorList>
            <consortium name="US DOE Joint Genome Institute (JGI-PGF)"/>
            <person name="Walter F."/>
            <person name="Albersmeier A."/>
            <person name="Kalinowski J."/>
            <person name="Ruckert C."/>
        </authorList>
    </citation>
    <scope>NUCLEOTIDE SEQUENCE [LARGE SCALE GENOMIC DNA]</scope>
    <source>
        <strain evidence="1 2">NBRC 112785</strain>
    </source>
</reference>
<organism evidence="1 2">
    <name type="scientific">Paraferrimonas haliotis</name>
    <dbReference type="NCBI Taxonomy" id="2013866"/>
    <lineage>
        <taxon>Bacteria</taxon>
        <taxon>Pseudomonadati</taxon>
        <taxon>Pseudomonadota</taxon>
        <taxon>Gammaproteobacteria</taxon>
        <taxon>Alteromonadales</taxon>
        <taxon>Ferrimonadaceae</taxon>
        <taxon>Paraferrimonas</taxon>
    </lineage>
</organism>